<dbReference type="CDD" id="cd00886">
    <property type="entry name" value="MogA_MoaB"/>
    <property type="match status" value="1"/>
</dbReference>
<keyword evidence="5" id="KW-1185">Reference proteome</keyword>
<dbReference type="EMBL" id="QFVR01000012">
    <property type="protein sequence ID" value="PWI25133.1"/>
    <property type="molecule type" value="Genomic_DNA"/>
</dbReference>
<comment type="similarity">
    <text evidence="2">Belongs to the MoaB/Mog family.</text>
</comment>
<dbReference type="AlphaFoldDB" id="A0A2U3AKS6"/>
<protein>
    <recommendedName>
        <fullName evidence="1 2">Molybdenum cofactor biosynthesis protein B</fullName>
    </recommendedName>
</protein>
<dbReference type="PANTHER" id="PTHR43232">
    <property type="entry name" value="MOLYBDENUM COFACTOR BIOSYNTHESIS PROTEIN B"/>
    <property type="match status" value="1"/>
</dbReference>
<dbReference type="InterPro" id="IPR001453">
    <property type="entry name" value="MoaB/Mog_dom"/>
</dbReference>
<dbReference type="Proteomes" id="UP000245938">
    <property type="component" value="Unassembled WGS sequence"/>
</dbReference>
<dbReference type="Pfam" id="PF00994">
    <property type="entry name" value="MoCF_biosynth"/>
    <property type="match status" value="1"/>
</dbReference>
<evidence type="ECO:0000256" key="2">
    <source>
        <dbReference type="PIRNR" id="PIRNR006443"/>
    </source>
</evidence>
<dbReference type="SMART" id="SM00852">
    <property type="entry name" value="MoCF_biosynth"/>
    <property type="match status" value="1"/>
</dbReference>
<organism evidence="4 5">
    <name type="scientific">Kurthia sibirica</name>
    <dbReference type="NCBI Taxonomy" id="202750"/>
    <lineage>
        <taxon>Bacteria</taxon>
        <taxon>Bacillati</taxon>
        <taxon>Bacillota</taxon>
        <taxon>Bacilli</taxon>
        <taxon>Bacillales</taxon>
        <taxon>Caryophanaceae</taxon>
        <taxon>Kurthia</taxon>
    </lineage>
</organism>
<dbReference type="GO" id="GO:0006777">
    <property type="term" value="P:Mo-molybdopterin cofactor biosynthetic process"/>
    <property type="evidence" value="ECO:0007669"/>
    <property type="project" value="UniProtKB-UniRule"/>
</dbReference>
<evidence type="ECO:0000259" key="3">
    <source>
        <dbReference type="SMART" id="SM00852"/>
    </source>
</evidence>
<dbReference type="PANTHER" id="PTHR43232:SF2">
    <property type="entry name" value="MOLYBDENUM COFACTOR BIOSYNTHESIS PROTEIN B"/>
    <property type="match status" value="1"/>
</dbReference>
<dbReference type="UniPathway" id="UPA00344"/>
<evidence type="ECO:0000313" key="5">
    <source>
        <dbReference type="Proteomes" id="UP000245938"/>
    </source>
</evidence>
<comment type="pathway">
    <text evidence="2">Cofactor biosynthesis; molybdopterin biosynthesis.</text>
</comment>
<dbReference type="InterPro" id="IPR036425">
    <property type="entry name" value="MoaB/Mog-like_dom_sf"/>
</dbReference>
<dbReference type="RefSeq" id="WP_109306358.1">
    <property type="nucleotide sequence ID" value="NZ_BJUF01000019.1"/>
</dbReference>
<dbReference type="OrthoDB" id="9784492at2"/>
<evidence type="ECO:0000256" key="1">
    <source>
        <dbReference type="ARBA" id="ARBA00015262"/>
    </source>
</evidence>
<sequence>MHPTHNEHAISAAILTVSDTRTEKTDSSGLYIHEALSAASFSIQAYLIEKDEPLRLIEHIKKWCQNPSINTIIVTGGSGFSPRDQSFEALTPLFEKEMTGFGELFRSLSYDAIGPKAMFSRATAGCRQQTAIYLIPGSKNAVTLAMKQLIIPTVQHFVGELNRP</sequence>
<dbReference type="Gene3D" id="3.40.980.10">
    <property type="entry name" value="MoaB/Mog-like domain"/>
    <property type="match status" value="1"/>
</dbReference>
<dbReference type="InterPro" id="IPR012245">
    <property type="entry name" value="MoaB"/>
</dbReference>
<reference evidence="4 5" key="1">
    <citation type="submission" date="2018-05" db="EMBL/GenBank/DDBJ databases">
        <title>Kurthia sibirica genome sequence.</title>
        <authorList>
            <person name="Maclea K.S."/>
            <person name="Goen A.E."/>
        </authorList>
    </citation>
    <scope>NUCLEOTIDE SEQUENCE [LARGE SCALE GENOMIC DNA]</scope>
    <source>
        <strain evidence="4 5">ATCC 49154</strain>
    </source>
</reference>
<feature type="domain" description="MoaB/Mog" evidence="3">
    <location>
        <begin position="13"/>
        <end position="156"/>
    </location>
</feature>
<comment type="function">
    <text evidence="2">May be involved in the biosynthesis of molybdopterin.</text>
</comment>
<dbReference type="GO" id="GO:0005829">
    <property type="term" value="C:cytosol"/>
    <property type="evidence" value="ECO:0007669"/>
    <property type="project" value="TreeGrafter"/>
</dbReference>
<accession>A0A2U3AKS6</accession>
<comment type="caution">
    <text evidence="4">The sequence shown here is derived from an EMBL/GenBank/DDBJ whole genome shotgun (WGS) entry which is preliminary data.</text>
</comment>
<dbReference type="NCBIfam" id="TIGR00177">
    <property type="entry name" value="molyb_syn"/>
    <property type="match status" value="1"/>
</dbReference>
<proteinExistence type="inferred from homology"/>
<dbReference type="PIRSF" id="PIRSF006443">
    <property type="entry name" value="MoaB"/>
    <property type="match status" value="1"/>
</dbReference>
<gene>
    <name evidence="4" type="ORF">DEX24_10275</name>
</gene>
<keyword evidence="2" id="KW-0501">Molybdenum cofactor biosynthesis</keyword>
<evidence type="ECO:0000313" key="4">
    <source>
        <dbReference type="EMBL" id="PWI25133.1"/>
    </source>
</evidence>
<name>A0A2U3AKS6_9BACL</name>
<dbReference type="SUPFAM" id="SSF53218">
    <property type="entry name" value="Molybdenum cofactor biosynthesis proteins"/>
    <property type="match status" value="1"/>
</dbReference>